<evidence type="ECO:0000259" key="4">
    <source>
        <dbReference type="Pfam" id="PF25390"/>
    </source>
</evidence>
<proteinExistence type="predicted"/>
<feature type="repeat" description="RCC1" evidence="2">
    <location>
        <begin position="412"/>
        <end position="469"/>
    </location>
</feature>
<keyword evidence="6" id="KW-1185">Reference proteome</keyword>
<feature type="repeat" description="RCC1" evidence="2">
    <location>
        <begin position="470"/>
        <end position="521"/>
    </location>
</feature>
<dbReference type="EMBL" id="CAUJNA010000040">
    <property type="protein sequence ID" value="CAJ1370868.1"/>
    <property type="molecule type" value="Genomic_DNA"/>
</dbReference>
<dbReference type="Pfam" id="PF25390">
    <property type="entry name" value="WD40_RLD"/>
    <property type="match status" value="1"/>
</dbReference>
<dbReference type="PROSITE" id="PS00626">
    <property type="entry name" value="RCC1_2"/>
    <property type="match status" value="2"/>
</dbReference>
<evidence type="ECO:0000256" key="2">
    <source>
        <dbReference type="PROSITE-ProRule" id="PRU00235"/>
    </source>
</evidence>
<organism evidence="5 6">
    <name type="scientific">Effrenium voratum</name>
    <dbReference type="NCBI Taxonomy" id="2562239"/>
    <lineage>
        <taxon>Eukaryota</taxon>
        <taxon>Sar</taxon>
        <taxon>Alveolata</taxon>
        <taxon>Dinophyceae</taxon>
        <taxon>Suessiales</taxon>
        <taxon>Symbiodiniaceae</taxon>
        <taxon>Effrenium</taxon>
    </lineage>
</organism>
<reference evidence="5" key="1">
    <citation type="submission" date="2023-08" db="EMBL/GenBank/DDBJ databases">
        <authorList>
            <person name="Chen Y."/>
            <person name="Shah S."/>
            <person name="Dougan E. K."/>
            <person name="Thang M."/>
            <person name="Chan C."/>
        </authorList>
    </citation>
    <scope>NUCLEOTIDE SEQUENCE</scope>
</reference>
<evidence type="ECO:0000256" key="1">
    <source>
        <dbReference type="ARBA" id="ARBA00022737"/>
    </source>
</evidence>
<feature type="compositionally biased region" description="Low complexity" evidence="3">
    <location>
        <begin position="107"/>
        <end position="121"/>
    </location>
</feature>
<feature type="repeat" description="RCC1" evidence="2">
    <location>
        <begin position="360"/>
        <end position="411"/>
    </location>
</feature>
<dbReference type="InterPro" id="IPR051625">
    <property type="entry name" value="Signaling_Regulatory_Domain"/>
</dbReference>
<dbReference type="InterPro" id="IPR058923">
    <property type="entry name" value="RCC1-like_dom"/>
</dbReference>
<evidence type="ECO:0000256" key="3">
    <source>
        <dbReference type="SAM" id="MobiDB-lite"/>
    </source>
</evidence>
<protein>
    <recommendedName>
        <fullName evidence="4">RCC1-like domain-containing protein</fullName>
    </recommendedName>
</protein>
<dbReference type="InterPro" id="IPR000408">
    <property type="entry name" value="Reg_chr_condens"/>
</dbReference>
<evidence type="ECO:0000313" key="5">
    <source>
        <dbReference type="EMBL" id="CAJ1370868.1"/>
    </source>
</evidence>
<dbReference type="AlphaFoldDB" id="A0AA36HKP3"/>
<dbReference type="PROSITE" id="PS50012">
    <property type="entry name" value="RCC1_3"/>
    <property type="match status" value="5"/>
</dbReference>
<name>A0AA36HKP3_9DINO</name>
<comment type="caution">
    <text evidence="5">The sequence shown here is derived from an EMBL/GenBank/DDBJ whole genome shotgun (WGS) entry which is preliminary data.</text>
</comment>
<feature type="domain" description="RCC1-like" evidence="4">
    <location>
        <begin position="251"/>
        <end position="605"/>
    </location>
</feature>
<dbReference type="PANTHER" id="PTHR22872">
    <property type="entry name" value="BTK-BINDING PROTEIN-RELATED"/>
    <property type="match status" value="1"/>
</dbReference>
<gene>
    <name evidence="5" type="ORF">EVOR1521_LOCUS1333</name>
</gene>
<dbReference type="InterPro" id="IPR009091">
    <property type="entry name" value="RCC1/BLIP-II"/>
</dbReference>
<evidence type="ECO:0000313" key="6">
    <source>
        <dbReference type="Proteomes" id="UP001178507"/>
    </source>
</evidence>
<dbReference type="PRINTS" id="PR00633">
    <property type="entry name" value="RCCNDNSATION"/>
</dbReference>
<dbReference type="Proteomes" id="UP001178507">
    <property type="component" value="Unassembled WGS sequence"/>
</dbReference>
<feature type="region of interest" description="Disordered" evidence="3">
    <location>
        <begin position="100"/>
        <end position="121"/>
    </location>
</feature>
<dbReference type="Gene3D" id="2.130.10.30">
    <property type="entry name" value="Regulator of chromosome condensation 1/beta-lactamase-inhibitor protein II"/>
    <property type="match status" value="2"/>
</dbReference>
<keyword evidence="1" id="KW-0677">Repeat</keyword>
<feature type="repeat" description="RCC1" evidence="2">
    <location>
        <begin position="523"/>
        <end position="581"/>
    </location>
</feature>
<dbReference type="SUPFAM" id="SSF50985">
    <property type="entry name" value="RCC1/BLIP-II"/>
    <property type="match status" value="1"/>
</dbReference>
<sequence length="686" mass="73905">MSVSVWDPSPSSTAAWKLAFSLVTKSLRRQKLMRKQKMDTKTEVHRFIERIVHEMVDRAVDTAAGHGARMKLAGSLAQVTAKRRAVRRLRQHALSRRTLRAQRRAGQLSATAAQLSTASGTLRSVQDLKRDLGPMRPLARPGAGNQPVPRIAGPATAAASMLQDRRDPAEMMSLSPSQTMASWQKTDLESAMSPQSTVPGEVPAQMSMTSTEFQMFQSQSQSIQEEPHERGVWYPGYSMAGPPAGSSLLIVCFGDAKRGQLGVDHRVRFSKEVALVVEELRGQEPVQIEAAGVASFVVGSKGQVWAFGSNRSMELGGRKEVAQISSAQRMKSVRGVHVVQVSSANSTSGQCHTLVLGANGEVHTFGASNCGALGQGPDVRQSAPLLLRFSAQVPVKLVAAGARHSLMLTDTGRLFAMGDNTHGQLGLESRLHGSFIDAPRSVEGPLGDEEVQVKLIAAGDNFTMAVTEDDQLYTWGANANGQLGLGKLQDQMVPQLVPQLSGLSIGTICCGACHSLAITSDGAKVWAWGSNVHGQLGVGTDNSNEAQRVRPSLIPALSNRRGMVACQVTAASNHSLALTTTGEVYAFGLNSHGQLGFPTKSNDQVVKEEKGAQGDPLTQHQMLHQQALRDRAKARNKVEIDQPKLYENGVEKLWLPVRVVSLSQYRVRAVTTGDMHTLTIAQHYHS</sequence>
<feature type="repeat" description="RCC1" evidence="2">
    <location>
        <begin position="582"/>
        <end position="683"/>
    </location>
</feature>
<accession>A0AA36HKP3</accession>